<protein>
    <submittedName>
        <fullName evidence="2">Uncharacterized protein</fullName>
    </submittedName>
</protein>
<evidence type="ECO:0000256" key="1">
    <source>
        <dbReference type="SAM" id="MobiDB-lite"/>
    </source>
</evidence>
<proteinExistence type="predicted"/>
<name>A0A7W6NZ13_9SPHN</name>
<dbReference type="AlphaFoldDB" id="A0A7W6NZ13"/>
<gene>
    <name evidence="2" type="ORF">GGR46_004847</name>
</gene>
<keyword evidence="3" id="KW-1185">Reference proteome</keyword>
<reference evidence="2 3" key="1">
    <citation type="submission" date="2020-08" db="EMBL/GenBank/DDBJ databases">
        <title>Genomic Encyclopedia of Type Strains, Phase IV (KMG-IV): sequencing the most valuable type-strain genomes for metagenomic binning, comparative biology and taxonomic classification.</title>
        <authorList>
            <person name="Goeker M."/>
        </authorList>
    </citation>
    <scope>NUCLEOTIDE SEQUENCE [LARGE SCALE GENOMIC DNA]</scope>
    <source>
        <strain evidence="2 3">DSM 101806</strain>
    </source>
</reference>
<evidence type="ECO:0000313" key="2">
    <source>
        <dbReference type="EMBL" id="MBB4101257.1"/>
    </source>
</evidence>
<feature type="region of interest" description="Disordered" evidence="1">
    <location>
        <begin position="62"/>
        <end position="97"/>
    </location>
</feature>
<sequence length="97" mass="9995">MQRVRVGLTGLAMVAVLIVLASAVFTSANREQAISAIGASNSAVVANMTAIGNTLGEKIKEEPLAELGAAPSTTSTEKTDAAEIARQQEAQQNGEVR</sequence>
<evidence type="ECO:0000313" key="3">
    <source>
        <dbReference type="Proteomes" id="UP000557392"/>
    </source>
</evidence>
<comment type="caution">
    <text evidence="2">The sequence shown here is derived from an EMBL/GenBank/DDBJ whole genome shotgun (WGS) entry which is preliminary data.</text>
</comment>
<dbReference type="Proteomes" id="UP000557392">
    <property type="component" value="Unassembled WGS sequence"/>
</dbReference>
<dbReference type="RefSeq" id="WP_184000601.1">
    <property type="nucleotide sequence ID" value="NZ_JACIEH010000005.1"/>
</dbReference>
<accession>A0A7W6NZ13</accession>
<dbReference type="EMBL" id="JACIEH010000005">
    <property type="protein sequence ID" value="MBB4101257.1"/>
    <property type="molecule type" value="Genomic_DNA"/>
</dbReference>
<feature type="compositionally biased region" description="Low complexity" evidence="1">
    <location>
        <begin position="84"/>
        <end position="97"/>
    </location>
</feature>
<organism evidence="2 3">
    <name type="scientific">Sphingomonas kyeonggiensis</name>
    <dbReference type="NCBI Taxonomy" id="1268553"/>
    <lineage>
        <taxon>Bacteria</taxon>
        <taxon>Pseudomonadati</taxon>
        <taxon>Pseudomonadota</taxon>
        <taxon>Alphaproteobacteria</taxon>
        <taxon>Sphingomonadales</taxon>
        <taxon>Sphingomonadaceae</taxon>
        <taxon>Sphingomonas</taxon>
    </lineage>
</organism>